<protein>
    <submittedName>
        <fullName evidence="2">GNAT family N-acetyltransferase</fullName>
    </submittedName>
</protein>
<dbReference type="Pfam" id="PF00583">
    <property type="entry name" value="Acetyltransf_1"/>
    <property type="match status" value="1"/>
</dbReference>
<comment type="caution">
    <text evidence="2">The sequence shown here is derived from an EMBL/GenBank/DDBJ whole genome shotgun (WGS) entry which is preliminary data.</text>
</comment>
<gene>
    <name evidence="2" type="ORF">ACFOKA_14150</name>
</gene>
<organism evidence="2 3">
    <name type="scientific">Kordiimonas pumila</name>
    <dbReference type="NCBI Taxonomy" id="2161677"/>
    <lineage>
        <taxon>Bacteria</taxon>
        <taxon>Pseudomonadati</taxon>
        <taxon>Pseudomonadota</taxon>
        <taxon>Alphaproteobacteria</taxon>
        <taxon>Kordiimonadales</taxon>
        <taxon>Kordiimonadaceae</taxon>
        <taxon>Kordiimonas</taxon>
    </lineage>
</organism>
<evidence type="ECO:0000313" key="2">
    <source>
        <dbReference type="EMBL" id="MFC3053053.1"/>
    </source>
</evidence>
<feature type="domain" description="N-acetyltransferase" evidence="1">
    <location>
        <begin position="5"/>
        <end position="164"/>
    </location>
</feature>
<dbReference type="InterPro" id="IPR000182">
    <property type="entry name" value="GNAT_dom"/>
</dbReference>
<evidence type="ECO:0000313" key="3">
    <source>
        <dbReference type="Proteomes" id="UP001595444"/>
    </source>
</evidence>
<dbReference type="Gene3D" id="3.40.630.30">
    <property type="match status" value="1"/>
</dbReference>
<dbReference type="RefSeq" id="WP_228073553.1">
    <property type="nucleotide sequence ID" value="NZ_CP061205.1"/>
</dbReference>
<dbReference type="InterPro" id="IPR016890">
    <property type="entry name" value="UCP028520"/>
</dbReference>
<dbReference type="InterPro" id="IPR016181">
    <property type="entry name" value="Acyl_CoA_acyltransferase"/>
</dbReference>
<evidence type="ECO:0000259" key="1">
    <source>
        <dbReference type="PROSITE" id="PS51186"/>
    </source>
</evidence>
<dbReference type="SUPFAM" id="SSF55729">
    <property type="entry name" value="Acyl-CoA N-acyltransferases (Nat)"/>
    <property type="match status" value="1"/>
</dbReference>
<reference evidence="3" key="1">
    <citation type="journal article" date="2019" name="Int. J. Syst. Evol. Microbiol.">
        <title>The Global Catalogue of Microorganisms (GCM) 10K type strain sequencing project: providing services to taxonomists for standard genome sequencing and annotation.</title>
        <authorList>
            <consortium name="The Broad Institute Genomics Platform"/>
            <consortium name="The Broad Institute Genome Sequencing Center for Infectious Disease"/>
            <person name="Wu L."/>
            <person name="Ma J."/>
        </authorList>
    </citation>
    <scope>NUCLEOTIDE SEQUENCE [LARGE SCALE GENOMIC DNA]</scope>
    <source>
        <strain evidence="3">KCTC 62164</strain>
    </source>
</reference>
<name>A0ABV7D7S5_9PROT</name>
<proteinExistence type="predicted"/>
<keyword evidence="3" id="KW-1185">Reference proteome</keyword>
<dbReference type="Proteomes" id="UP001595444">
    <property type="component" value="Unassembled WGS sequence"/>
</dbReference>
<dbReference type="EMBL" id="JBHRSL010000010">
    <property type="protein sequence ID" value="MFC3053053.1"/>
    <property type="molecule type" value="Genomic_DNA"/>
</dbReference>
<accession>A0ABV7D7S5</accession>
<sequence>MAISHIIRGATTADFPAILALNEEFVEYLSPLNTERLEMLVHMSAYLRVIVSGGCVKGFLLAFAGGAAYDSTNYQWFNDRYDSFLYIDRIVIAADCQGKQFGRLLYDDLSLFGQAVNVKLLTCEYNVQPLNEGSAKFHASYGFKEVGTKLSGGGRTVVSLQTCPIAV</sequence>
<dbReference type="PROSITE" id="PS51186">
    <property type="entry name" value="GNAT"/>
    <property type="match status" value="1"/>
</dbReference>
<dbReference type="PIRSF" id="PIRSF028520">
    <property type="entry name" value="UCP028520"/>
    <property type="match status" value="1"/>
</dbReference>